<dbReference type="PANTHER" id="PTHR43372:SF4">
    <property type="entry name" value="FATTY-ACID AMIDE HYDROLASE 2"/>
    <property type="match status" value="1"/>
</dbReference>
<keyword evidence="2" id="KW-0378">Hydrolase</keyword>
<dbReference type="KEGG" id="ccam:M5D45_07830"/>
<dbReference type="RefSeq" id="WP_144195305.1">
    <property type="nucleotide sequence ID" value="NZ_CAJPVH010000018.1"/>
</dbReference>
<evidence type="ECO:0000313" key="2">
    <source>
        <dbReference type="EMBL" id="TSP14268.1"/>
    </source>
</evidence>
<dbReference type="EC" id="3.5.1.4" evidence="2"/>
<dbReference type="InterPro" id="IPR023631">
    <property type="entry name" value="Amidase_dom"/>
</dbReference>
<organism evidence="3 5">
    <name type="scientific">Cupriavidus campinensis</name>
    <dbReference type="NCBI Taxonomy" id="151783"/>
    <lineage>
        <taxon>Bacteria</taxon>
        <taxon>Pseudomonadati</taxon>
        <taxon>Pseudomonadota</taxon>
        <taxon>Betaproteobacteria</taxon>
        <taxon>Burkholderiales</taxon>
        <taxon>Burkholderiaceae</taxon>
        <taxon>Cupriavidus</taxon>
    </lineage>
</organism>
<evidence type="ECO:0000313" key="4">
    <source>
        <dbReference type="Proteomes" id="UP000318943"/>
    </source>
</evidence>
<protein>
    <submittedName>
        <fullName evidence="2 3">Amidase</fullName>
        <ecNumber evidence="2">3.5.1.4</ecNumber>
    </submittedName>
</protein>
<dbReference type="SUPFAM" id="SSF75304">
    <property type="entry name" value="Amidase signature (AS) enzymes"/>
    <property type="match status" value="1"/>
</dbReference>
<evidence type="ECO:0000313" key="5">
    <source>
        <dbReference type="Proteomes" id="UP001056132"/>
    </source>
</evidence>
<dbReference type="EMBL" id="CP097330">
    <property type="protein sequence ID" value="URF05694.1"/>
    <property type="molecule type" value="Genomic_DNA"/>
</dbReference>
<proteinExistence type="predicted"/>
<dbReference type="AlphaFoldDB" id="A0AAE9I1X9"/>
<dbReference type="InterPro" id="IPR052739">
    <property type="entry name" value="FAAH2"/>
</dbReference>
<dbReference type="Gene3D" id="3.90.1300.10">
    <property type="entry name" value="Amidase signature (AS) domain"/>
    <property type="match status" value="1"/>
</dbReference>
<reference evidence="3" key="2">
    <citation type="journal article" date="2022" name="Microbiol. Resour. Announc.">
        <title>Genome Sequence of Cupriavidus campinensis Strain G5, a Member of a Bacterial Consortium Capable of Polyethylene Degradation.</title>
        <authorList>
            <person name="Schneider B."/>
            <person name="Pfeiffer F."/>
            <person name="Dyall-Smith M."/>
            <person name="Kunte H.J."/>
        </authorList>
    </citation>
    <scope>NUCLEOTIDE SEQUENCE</scope>
    <source>
        <strain evidence="3">G5</strain>
    </source>
</reference>
<sequence>MTELWRLSATELASRIRRREVSAREAATSALERLDAVNPLINAVVAHRPELVLAQADAVDAALARGEDPGPLAGVPVTTKINTDHAGFATTNGTRLQEGLVAQHNSPAVDNLARAGAVLLGRSNSPTFALRWFTDNRVHGHTRNPRNPALTPGGSSGGGAAAVTAGIGCIALGTDIGGSIRYPAYACGIHGLRPSFGRVPAFNASLPERPIGAQLMSATGPMARTVEDLEVALTAMSAPDVRDPWWVPVPLRGPETALRAALCLRPGGMEIAPEVEAALLDAARRLVDAGWAVEEIDDTSLIRDAAEVQERLWLGDGFPALVDAVTRDGDPGARAVVEGVRAKVSAMPADVVNSALVRRTTLTRHWRAFLARYPVLLLPVSGELPFPDGLDMQGKAGFQRVWEAQLTMRALPAMGLPGLVVSTNLVGSVPVGVQIVASHFREDLCLLAGKAIEARGTPASPVDPCSSPRA</sequence>
<keyword evidence="4" id="KW-1185">Reference proteome</keyword>
<dbReference type="Proteomes" id="UP001056132">
    <property type="component" value="Chromosome 1"/>
</dbReference>
<dbReference type="EMBL" id="VCIZ01000001">
    <property type="protein sequence ID" value="TSP14268.1"/>
    <property type="molecule type" value="Genomic_DNA"/>
</dbReference>
<dbReference type="GO" id="GO:0012505">
    <property type="term" value="C:endomembrane system"/>
    <property type="evidence" value="ECO:0007669"/>
    <property type="project" value="TreeGrafter"/>
</dbReference>
<gene>
    <name evidence="2" type="ORF">FGG12_00980</name>
    <name evidence="3" type="ORF">M5D45_07830</name>
</gene>
<accession>A0AAE9I1X9</accession>
<dbReference type="Pfam" id="PF01425">
    <property type="entry name" value="Amidase"/>
    <property type="match status" value="1"/>
</dbReference>
<evidence type="ECO:0000313" key="3">
    <source>
        <dbReference type="EMBL" id="URF05694.1"/>
    </source>
</evidence>
<dbReference type="PANTHER" id="PTHR43372">
    <property type="entry name" value="FATTY-ACID AMIDE HYDROLASE"/>
    <property type="match status" value="1"/>
</dbReference>
<dbReference type="InterPro" id="IPR036928">
    <property type="entry name" value="AS_sf"/>
</dbReference>
<reference evidence="3" key="3">
    <citation type="submission" date="2022-05" db="EMBL/GenBank/DDBJ databases">
        <authorList>
            <person name="Kunte H.-J."/>
        </authorList>
    </citation>
    <scope>NUCLEOTIDE SEQUENCE</scope>
    <source>
        <strain evidence="3">G5</strain>
    </source>
</reference>
<dbReference type="NCBIfam" id="NF005687">
    <property type="entry name" value="PRK07487.1"/>
    <property type="match status" value="1"/>
</dbReference>
<dbReference type="GO" id="GO:0004040">
    <property type="term" value="F:amidase activity"/>
    <property type="evidence" value="ECO:0007669"/>
    <property type="project" value="UniProtKB-EC"/>
</dbReference>
<reference evidence="2 4" key="1">
    <citation type="submission" date="2019-05" db="EMBL/GenBank/DDBJ databases">
        <title>Whole genome sequence analysis of Cupriavidus campinensis S14E4C strain.</title>
        <authorList>
            <person name="Abbaszade G."/>
            <person name="Szabo A."/>
            <person name="Toumi M."/>
            <person name="Toth E."/>
        </authorList>
    </citation>
    <scope>NUCLEOTIDE SEQUENCE [LARGE SCALE GENOMIC DNA]</scope>
    <source>
        <strain evidence="2 4">S14E4C</strain>
    </source>
</reference>
<evidence type="ECO:0000259" key="1">
    <source>
        <dbReference type="Pfam" id="PF01425"/>
    </source>
</evidence>
<feature type="domain" description="Amidase" evidence="1">
    <location>
        <begin position="27"/>
        <end position="446"/>
    </location>
</feature>
<name>A0AAE9I1X9_9BURK</name>
<dbReference type="Proteomes" id="UP000318943">
    <property type="component" value="Unassembled WGS sequence"/>
</dbReference>